<dbReference type="Pfam" id="PF04055">
    <property type="entry name" value="Radical_SAM"/>
    <property type="match status" value="1"/>
</dbReference>
<gene>
    <name evidence="16" type="ORF">DRJ31_01740</name>
</gene>
<keyword evidence="7" id="KW-0949">S-adenosyl-L-methionine</keyword>
<dbReference type="AlphaFoldDB" id="A0A497ESI6"/>
<evidence type="ECO:0000256" key="8">
    <source>
        <dbReference type="ARBA" id="ARBA00022723"/>
    </source>
</evidence>
<evidence type="ECO:0000256" key="5">
    <source>
        <dbReference type="ARBA" id="ARBA00021702"/>
    </source>
</evidence>
<keyword evidence="10" id="KW-0411">Iron-sulfur</keyword>
<name>A0A497ESI6_9CREN</name>
<evidence type="ECO:0000256" key="11">
    <source>
        <dbReference type="ARBA" id="ARBA00023231"/>
    </source>
</evidence>
<reference evidence="16 17" key="1">
    <citation type="submission" date="2018-06" db="EMBL/GenBank/DDBJ databases">
        <title>Extensive metabolic versatility and redundancy in microbially diverse, dynamic hydrothermal sediments.</title>
        <authorList>
            <person name="Dombrowski N."/>
            <person name="Teske A."/>
            <person name="Baker B.J."/>
        </authorList>
    </citation>
    <scope>NUCLEOTIDE SEQUENCE [LARGE SCALE GENOMIC DNA]</scope>
    <source>
        <strain evidence="16">B66_G16</strain>
    </source>
</reference>
<dbReference type="PROSITE" id="PS51918">
    <property type="entry name" value="RADICAL_SAM"/>
    <property type="match status" value="1"/>
</dbReference>
<keyword evidence="6" id="KW-0004">4Fe-4S</keyword>
<dbReference type="GO" id="GO:0051539">
    <property type="term" value="F:4 iron, 4 sulfur cluster binding"/>
    <property type="evidence" value="ECO:0007669"/>
    <property type="project" value="UniProtKB-KW"/>
</dbReference>
<dbReference type="InterPro" id="IPR000385">
    <property type="entry name" value="MoaA_NifB_PqqE_Fe-S-bd_CS"/>
</dbReference>
<dbReference type="InterPro" id="IPR006638">
    <property type="entry name" value="Elp3/MiaA/NifB-like_rSAM"/>
</dbReference>
<evidence type="ECO:0000256" key="7">
    <source>
        <dbReference type="ARBA" id="ARBA00022691"/>
    </source>
</evidence>
<comment type="pathway">
    <text evidence="3">Cofactor biosynthesis; Fe-Mo cofactor biosynthesis.</text>
</comment>
<dbReference type="Proteomes" id="UP000278475">
    <property type="component" value="Unassembled WGS sequence"/>
</dbReference>
<evidence type="ECO:0000256" key="9">
    <source>
        <dbReference type="ARBA" id="ARBA00023004"/>
    </source>
</evidence>
<dbReference type="PANTHER" id="PTHR43787:SF13">
    <property type="entry name" value="FEMO COFACTOR BIOSYNTHESIS PROTEIN NIFB"/>
    <property type="match status" value="1"/>
</dbReference>
<comment type="cofactor">
    <cofactor evidence="1">
        <name>[4Fe-4S] cluster</name>
        <dbReference type="ChEBI" id="CHEBI:49883"/>
    </cofactor>
</comment>
<dbReference type="SUPFAM" id="SSF102114">
    <property type="entry name" value="Radical SAM enzymes"/>
    <property type="match status" value="1"/>
</dbReference>
<dbReference type="SFLD" id="SFLDG01067">
    <property type="entry name" value="SPASM/twitch_domain_containing"/>
    <property type="match status" value="1"/>
</dbReference>
<keyword evidence="11" id="KW-0535">Nitrogen fixation</keyword>
<evidence type="ECO:0000256" key="6">
    <source>
        <dbReference type="ARBA" id="ARBA00022485"/>
    </source>
</evidence>
<evidence type="ECO:0000256" key="13">
    <source>
        <dbReference type="ARBA" id="ARBA00030926"/>
    </source>
</evidence>
<protein>
    <recommendedName>
        <fullName evidence="5">FeMo cofactor biosynthesis protein NifB</fullName>
    </recommendedName>
    <alternativeName>
        <fullName evidence="14">Nitrogenase cofactor maturase NifB</fullName>
    </alternativeName>
    <alternativeName>
        <fullName evidence="13">Radical SAM assemblase NifB</fullName>
    </alternativeName>
</protein>
<evidence type="ECO:0000256" key="14">
    <source>
        <dbReference type="ARBA" id="ARBA00032102"/>
    </source>
</evidence>
<comment type="function">
    <text evidence="2">Involved in the biosynthesis of the iron-molybdenum cofactor (FeMo-co or M-cluster) found in the dinitrogenase enzyme of the nitrogenase complex in nitrogen-fixing microorganisms. NifB catalyzes the crucial step of radical SAM-dependent carbide insertion that occurs concomitant with the insertion of a 9th sulfur and the rearrangement/coupling of two [4Fe-4S] clusters into a [8Fe-9S-C] cluster, the precursor to the M-cluster.</text>
</comment>
<dbReference type="SFLD" id="SFLDS00029">
    <property type="entry name" value="Radical_SAM"/>
    <property type="match status" value="1"/>
</dbReference>
<organism evidence="16 17">
    <name type="scientific">Thermoproteota archaeon</name>
    <dbReference type="NCBI Taxonomy" id="2056631"/>
    <lineage>
        <taxon>Archaea</taxon>
        <taxon>Thermoproteota</taxon>
    </lineage>
</organism>
<dbReference type="CDD" id="cd01335">
    <property type="entry name" value="Radical_SAM"/>
    <property type="match status" value="1"/>
</dbReference>
<sequence>MFAKRFAHLTSVHPCYGDKAHFTYARIHLPVAPRCNIQCNYCIRSINKCEYRPGVASRLLAVEDAVKRVEQAVKLYKNKLKVVGIAGPGEPLANEATFQLLKQINEKFPNLIKCIATNGLLLPDKASLLADLGVKAVTVTVNAIDEHVGAMIYEWVFHRGRILRGVDGAKVLIENQLKGIEEAYRVGLVVRVNFVLIPSINDKEVTKVAKEAASRGAVMMNIIPLIPLHKFKDLRPPTCEELRKARDEAEKYIPQFRLCKQCRADACGIPAFEKAPMLSIGKRLHG</sequence>
<keyword evidence="8" id="KW-0479">Metal-binding</keyword>
<evidence type="ECO:0000256" key="10">
    <source>
        <dbReference type="ARBA" id="ARBA00023014"/>
    </source>
</evidence>
<dbReference type="InterPro" id="IPR007197">
    <property type="entry name" value="rSAM"/>
</dbReference>
<evidence type="ECO:0000256" key="2">
    <source>
        <dbReference type="ARBA" id="ARBA00003522"/>
    </source>
</evidence>
<dbReference type="GO" id="GO:0016829">
    <property type="term" value="F:lyase activity"/>
    <property type="evidence" value="ECO:0007669"/>
    <property type="project" value="UniProtKB-KW"/>
</dbReference>
<feature type="domain" description="Radical SAM core" evidence="15">
    <location>
        <begin position="21"/>
        <end position="263"/>
    </location>
</feature>
<dbReference type="EMBL" id="QMQV01000008">
    <property type="protein sequence ID" value="RLE50324.1"/>
    <property type="molecule type" value="Genomic_DNA"/>
</dbReference>
<keyword evidence="9" id="KW-0408">Iron</keyword>
<dbReference type="PROSITE" id="PS01305">
    <property type="entry name" value="MOAA_NIFB_PQQE"/>
    <property type="match status" value="1"/>
</dbReference>
<dbReference type="GO" id="GO:0032324">
    <property type="term" value="P:molybdopterin cofactor biosynthetic process"/>
    <property type="evidence" value="ECO:0007669"/>
    <property type="project" value="UniProtKB-ARBA"/>
</dbReference>
<evidence type="ECO:0000313" key="17">
    <source>
        <dbReference type="Proteomes" id="UP000278475"/>
    </source>
</evidence>
<evidence type="ECO:0000256" key="1">
    <source>
        <dbReference type="ARBA" id="ARBA00001966"/>
    </source>
</evidence>
<comment type="caution">
    <text evidence="16">The sequence shown here is derived from an EMBL/GenBank/DDBJ whole genome shotgun (WGS) entry which is preliminary data.</text>
</comment>
<dbReference type="InterPro" id="IPR013785">
    <property type="entry name" value="Aldolase_TIM"/>
</dbReference>
<dbReference type="SMART" id="SM00729">
    <property type="entry name" value="Elp3"/>
    <property type="match status" value="1"/>
</dbReference>
<dbReference type="UniPathway" id="UPA00782"/>
<dbReference type="Gene3D" id="3.20.20.70">
    <property type="entry name" value="Aldolase class I"/>
    <property type="match status" value="1"/>
</dbReference>
<accession>A0A497ESI6</accession>
<dbReference type="PANTHER" id="PTHR43787">
    <property type="entry name" value="FEMO COFACTOR BIOSYNTHESIS PROTEIN NIFB-RELATED"/>
    <property type="match status" value="1"/>
</dbReference>
<dbReference type="InterPro" id="IPR058240">
    <property type="entry name" value="rSAM_sf"/>
</dbReference>
<comment type="similarity">
    <text evidence="4">Belongs to the radical SAM superfamily. NifB family.</text>
</comment>
<evidence type="ECO:0000256" key="12">
    <source>
        <dbReference type="ARBA" id="ARBA00023239"/>
    </source>
</evidence>
<evidence type="ECO:0000313" key="16">
    <source>
        <dbReference type="EMBL" id="RLE50324.1"/>
    </source>
</evidence>
<evidence type="ECO:0000259" key="15">
    <source>
        <dbReference type="PROSITE" id="PS51918"/>
    </source>
</evidence>
<dbReference type="GO" id="GO:0046872">
    <property type="term" value="F:metal ion binding"/>
    <property type="evidence" value="ECO:0007669"/>
    <property type="project" value="UniProtKB-KW"/>
</dbReference>
<evidence type="ECO:0000256" key="4">
    <source>
        <dbReference type="ARBA" id="ARBA00006804"/>
    </source>
</evidence>
<evidence type="ECO:0000256" key="3">
    <source>
        <dbReference type="ARBA" id="ARBA00005155"/>
    </source>
</evidence>
<proteinExistence type="inferred from homology"/>
<keyword evidence="12" id="KW-0456">Lyase</keyword>